<keyword evidence="2" id="KW-1185">Reference proteome</keyword>
<dbReference type="RefSeq" id="WP_264142868.1">
    <property type="nucleotide sequence ID" value="NZ_JAOYEY010000036.1"/>
</dbReference>
<reference evidence="1 2" key="1">
    <citation type="submission" date="2022-10" db="EMBL/GenBank/DDBJ databases">
        <title>Draft genome assembly of moderately radiation resistant bacterium Metabacillus halosaccharovorans.</title>
        <authorList>
            <person name="Pal S."/>
            <person name="Gopinathan A."/>
        </authorList>
    </citation>
    <scope>NUCLEOTIDE SEQUENCE [LARGE SCALE GENOMIC DNA]</scope>
    <source>
        <strain evidence="1 2">VITHBRA001</strain>
    </source>
</reference>
<sequence>MSVRFELDYKDFEKLQEKFKKIPDEVEKTINSFLHKQGVEIMTNDVLANMPISNRNKRHARQSKPLTSVNFNLGFELKPKPRFRYLVFPDKALGTSINSTAKEFMEKGLNKSTQKIINGLNEQIDQKIKEAFG</sequence>
<evidence type="ECO:0008006" key="3">
    <source>
        <dbReference type="Google" id="ProtNLM"/>
    </source>
</evidence>
<accession>A0ABT3DGP5</accession>
<evidence type="ECO:0000313" key="2">
    <source>
        <dbReference type="Proteomes" id="UP001526147"/>
    </source>
</evidence>
<proteinExistence type="predicted"/>
<gene>
    <name evidence="1" type="ORF">OIH86_11275</name>
</gene>
<organism evidence="1 2">
    <name type="scientific">Metabacillus halosaccharovorans</name>
    <dbReference type="NCBI Taxonomy" id="930124"/>
    <lineage>
        <taxon>Bacteria</taxon>
        <taxon>Bacillati</taxon>
        <taxon>Bacillota</taxon>
        <taxon>Bacilli</taxon>
        <taxon>Bacillales</taxon>
        <taxon>Bacillaceae</taxon>
        <taxon>Metabacillus</taxon>
    </lineage>
</organism>
<evidence type="ECO:0000313" key="1">
    <source>
        <dbReference type="EMBL" id="MCV9886240.1"/>
    </source>
</evidence>
<dbReference type="Proteomes" id="UP001526147">
    <property type="component" value="Unassembled WGS sequence"/>
</dbReference>
<dbReference type="EMBL" id="JAOYEY010000036">
    <property type="protein sequence ID" value="MCV9886240.1"/>
    <property type="molecule type" value="Genomic_DNA"/>
</dbReference>
<protein>
    <recommendedName>
        <fullName evidence="3">HK97 gp10 family phage protein</fullName>
    </recommendedName>
</protein>
<name>A0ABT3DGP5_9BACI</name>
<comment type="caution">
    <text evidence="1">The sequence shown here is derived from an EMBL/GenBank/DDBJ whole genome shotgun (WGS) entry which is preliminary data.</text>
</comment>